<dbReference type="SUPFAM" id="SSF51556">
    <property type="entry name" value="Metallo-dependent hydrolases"/>
    <property type="match status" value="1"/>
</dbReference>
<evidence type="ECO:0000256" key="1">
    <source>
        <dbReference type="SAM" id="MobiDB-lite"/>
    </source>
</evidence>
<dbReference type="Gene3D" id="2.30.40.10">
    <property type="entry name" value="Urease, subunit C, domain 1"/>
    <property type="match status" value="1"/>
</dbReference>
<proteinExistence type="predicted"/>
<dbReference type="InterPro" id="IPR013108">
    <property type="entry name" value="Amidohydro_3"/>
</dbReference>
<dbReference type="Pfam" id="PF07969">
    <property type="entry name" value="Amidohydro_3"/>
    <property type="match status" value="1"/>
</dbReference>
<keyword evidence="3" id="KW-0378">Hydrolase</keyword>
<feature type="domain" description="Amidohydrolase 3" evidence="2">
    <location>
        <begin position="49"/>
        <end position="521"/>
    </location>
</feature>
<organism evidence="3">
    <name type="scientific">Eiseniibacteriota bacterium</name>
    <dbReference type="NCBI Taxonomy" id="2212470"/>
    <lineage>
        <taxon>Bacteria</taxon>
        <taxon>Candidatus Eiseniibacteriota</taxon>
    </lineage>
</organism>
<name>A0A832MIP5_UNCEI</name>
<reference evidence="3" key="1">
    <citation type="journal article" date="2020" name="mSystems">
        <title>Genome- and Community-Level Interaction Insights into Carbon Utilization and Element Cycling Functions of Hydrothermarchaeota in Hydrothermal Sediment.</title>
        <authorList>
            <person name="Zhou Z."/>
            <person name="Liu Y."/>
            <person name="Xu W."/>
            <person name="Pan J."/>
            <person name="Luo Z.H."/>
            <person name="Li M."/>
        </authorList>
    </citation>
    <scope>NUCLEOTIDE SEQUENCE [LARGE SCALE GENOMIC DNA]</scope>
    <source>
        <strain evidence="3">SpSt-381</strain>
    </source>
</reference>
<dbReference type="InterPro" id="IPR033932">
    <property type="entry name" value="YtcJ-like"/>
</dbReference>
<dbReference type="Gene3D" id="3.10.310.70">
    <property type="match status" value="1"/>
</dbReference>
<gene>
    <name evidence="3" type="ORF">ENR23_01195</name>
</gene>
<dbReference type="EMBL" id="DSQF01000002">
    <property type="protein sequence ID" value="HGZ42037.1"/>
    <property type="molecule type" value="Genomic_DNA"/>
</dbReference>
<evidence type="ECO:0000259" key="2">
    <source>
        <dbReference type="Pfam" id="PF07969"/>
    </source>
</evidence>
<dbReference type="InterPro" id="IPR011059">
    <property type="entry name" value="Metal-dep_hydrolase_composite"/>
</dbReference>
<dbReference type="PANTHER" id="PTHR22642:SF2">
    <property type="entry name" value="PROTEIN LONG AFTER FAR-RED 3"/>
    <property type="match status" value="1"/>
</dbReference>
<dbReference type="AlphaFoldDB" id="A0A832MIP5"/>
<dbReference type="SUPFAM" id="SSF51338">
    <property type="entry name" value="Composite domain of metallo-dependent hydrolases"/>
    <property type="match status" value="1"/>
</dbReference>
<dbReference type="GO" id="GO:0016810">
    <property type="term" value="F:hydrolase activity, acting on carbon-nitrogen (but not peptide) bonds"/>
    <property type="evidence" value="ECO:0007669"/>
    <property type="project" value="InterPro"/>
</dbReference>
<protein>
    <submittedName>
        <fullName evidence="3">Amidohydrolase</fullName>
    </submittedName>
</protein>
<dbReference type="CDD" id="cd01300">
    <property type="entry name" value="YtcJ_like"/>
    <property type="match status" value="1"/>
</dbReference>
<dbReference type="InterPro" id="IPR032466">
    <property type="entry name" value="Metal_Hydrolase"/>
</dbReference>
<feature type="region of interest" description="Disordered" evidence="1">
    <location>
        <begin position="525"/>
        <end position="549"/>
    </location>
</feature>
<dbReference type="Gene3D" id="3.20.20.140">
    <property type="entry name" value="Metal-dependent hydrolases"/>
    <property type="match status" value="1"/>
</dbReference>
<comment type="caution">
    <text evidence="3">The sequence shown here is derived from an EMBL/GenBank/DDBJ whole genome shotgun (WGS) entry which is preliminary data.</text>
</comment>
<dbReference type="PANTHER" id="PTHR22642">
    <property type="entry name" value="IMIDAZOLONEPROPIONASE"/>
    <property type="match status" value="1"/>
</dbReference>
<evidence type="ECO:0000313" key="3">
    <source>
        <dbReference type="EMBL" id="HGZ42037.1"/>
    </source>
</evidence>
<accession>A0A832MIP5</accession>
<sequence length="549" mass="57222">MSRSLIVRNARVWTGGAPVPGADCVRVERGRIAAVGAWSALPPRRPGVEVLDARGATVTPGLCDAHLHLLAWARSLDELDLHGASSAAACAAEVAARARARPAARAIVGRGWDPHDWPDRPHRALLDAACPDRPVVLHAHDFHAVWVNGAALAAAGVGARPEDPPGGRFERDADGAPDGVVREHAVRPFQALADALRDADDGPALEAAVARLHAAGVTAVHDFEGRDAFALLAARAVRRGARLRVLAQLPHAALDAALALGLASGVGDRWLRVGAVKLFADGTLGSRTAAMLEPYDGAGGTGMDLLPPEVLAADVRRALEGGLAVAVHAIGDRAVRHVVDAFESAGAALARPALPSRVEHVQIAHPADLARLARLGLVASMQPSHCASDLPLAERYWGSRRARCYPWRAVLDLGAALVFGSDAPVEPPDPAAGLHAAVTRQRRDGTPAGGWVPEQRVSLDAALAAYTEAPARAAGWWPRVGALRLGADADLVVWNRDLHALPPERLHAARPVATVIAGEVVWRAEGSSGGTGEGGAPRARAAGPRREAP</sequence>